<protein>
    <submittedName>
        <fullName evidence="2">Uncharacterized protein</fullName>
    </submittedName>
</protein>
<evidence type="ECO:0000313" key="2">
    <source>
        <dbReference type="EMBL" id="MDO9712886.1"/>
    </source>
</evidence>
<accession>A0ABT9E9J9</accession>
<gene>
    <name evidence="2" type="ORF">Q7A36_31440</name>
</gene>
<dbReference type="RefSeq" id="WP_305107746.1">
    <property type="nucleotide sequence ID" value="NZ_JAUTWS010000061.1"/>
</dbReference>
<dbReference type="Proteomes" id="UP001243009">
    <property type="component" value="Unassembled WGS sequence"/>
</dbReference>
<reference evidence="2 3" key="1">
    <citation type="submission" date="2023-08" db="EMBL/GenBank/DDBJ databases">
        <title>The draft genome sequence of Paracraurococcus sp. LOR1-02.</title>
        <authorList>
            <person name="Kingkaew E."/>
            <person name="Tanasupawat S."/>
        </authorList>
    </citation>
    <scope>NUCLEOTIDE SEQUENCE [LARGE SCALE GENOMIC DNA]</scope>
    <source>
        <strain evidence="2 3">LOR1-02</strain>
    </source>
</reference>
<name>A0ABT9E9J9_9PROT</name>
<evidence type="ECO:0000256" key="1">
    <source>
        <dbReference type="SAM" id="SignalP"/>
    </source>
</evidence>
<keyword evidence="1" id="KW-0732">Signal</keyword>
<comment type="caution">
    <text evidence="2">The sequence shown here is derived from an EMBL/GenBank/DDBJ whole genome shotgun (WGS) entry which is preliminary data.</text>
</comment>
<feature type="signal peptide" evidence="1">
    <location>
        <begin position="1"/>
        <end position="24"/>
    </location>
</feature>
<keyword evidence="3" id="KW-1185">Reference proteome</keyword>
<proteinExistence type="predicted"/>
<sequence length="56" mass="5797">MRALRRRSLALLATGLAAAPSTLAQPRPLLRIGDQVGGTRAVAEVAGAQCGCWPRA</sequence>
<organism evidence="2 3">
    <name type="scientific">Paracraurococcus lichenis</name>
    <dbReference type="NCBI Taxonomy" id="3064888"/>
    <lineage>
        <taxon>Bacteria</taxon>
        <taxon>Pseudomonadati</taxon>
        <taxon>Pseudomonadota</taxon>
        <taxon>Alphaproteobacteria</taxon>
        <taxon>Acetobacterales</taxon>
        <taxon>Roseomonadaceae</taxon>
        <taxon>Paracraurococcus</taxon>
    </lineage>
</organism>
<feature type="chain" id="PRO_5045684239" evidence="1">
    <location>
        <begin position="25"/>
        <end position="56"/>
    </location>
</feature>
<dbReference type="EMBL" id="JAUTWS010000061">
    <property type="protein sequence ID" value="MDO9712886.1"/>
    <property type="molecule type" value="Genomic_DNA"/>
</dbReference>
<evidence type="ECO:0000313" key="3">
    <source>
        <dbReference type="Proteomes" id="UP001243009"/>
    </source>
</evidence>